<keyword evidence="3" id="KW-1003">Cell membrane</keyword>
<feature type="transmembrane region" description="Helical" evidence="8">
    <location>
        <begin position="180"/>
        <end position="198"/>
    </location>
</feature>
<dbReference type="RefSeq" id="WP_387903787.1">
    <property type="nucleotide sequence ID" value="NZ_JBIBEG010000005.1"/>
</dbReference>
<evidence type="ECO:0000256" key="5">
    <source>
        <dbReference type="ARBA" id="ARBA00022989"/>
    </source>
</evidence>
<comment type="caution">
    <text evidence="10">The sequence shown here is derived from an EMBL/GenBank/DDBJ whole genome shotgun (WGS) entry which is preliminary data.</text>
</comment>
<dbReference type="InterPro" id="IPR050545">
    <property type="entry name" value="Mycobact_MmpL"/>
</dbReference>
<dbReference type="SUPFAM" id="SSF82866">
    <property type="entry name" value="Multidrug efflux transporter AcrB transmembrane domain"/>
    <property type="match status" value="2"/>
</dbReference>
<dbReference type="InterPro" id="IPR004869">
    <property type="entry name" value="MMPL_dom"/>
</dbReference>
<evidence type="ECO:0000256" key="1">
    <source>
        <dbReference type="ARBA" id="ARBA00004651"/>
    </source>
</evidence>
<feature type="transmembrane region" description="Helical" evidence="8">
    <location>
        <begin position="578"/>
        <end position="602"/>
    </location>
</feature>
<evidence type="ECO:0000256" key="6">
    <source>
        <dbReference type="ARBA" id="ARBA00023136"/>
    </source>
</evidence>
<reference evidence="10 11" key="1">
    <citation type="submission" date="2024-10" db="EMBL/GenBank/DDBJ databases">
        <title>The Natural Products Discovery Center: Release of the First 8490 Sequenced Strains for Exploring Actinobacteria Biosynthetic Diversity.</title>
        <authorList>
            <person name="Kalkreuter E."/>
            <person name="Kautsar S.A."/>
            <person name="Yang D."/>
            <person name="Bader C.D."/>
            <person name="Teijaro C.N."/>
            <person name="Fluegel L."/>
            <person name="Davis C.M."/>
            <person name="Simpson J.R."/>
            <person name="Lauterbach L."/>
            <person name="Steele A.D."/>
            <person name="Gui C."/>
            <person name="Meng S."/>
            <person name="Li G."/>
            <person name="Viehrig K."/>
            <person name="Ye F."/>
            <person name="Su P."/>
            <person name="Kiefer A.F."/>
            <person name="Nichols A."/>
            <person name="Cepeda A.J."/>
            <person name="Yan W."/>
            <person name="Fan B."/>
            <person name="Jiang Y."/>
            <person name="Adhikari A."/>
            <person name="Zheng C.-J."/>
            <person name="Schuster L."/>
            <person name="Cowan T.M."/>
            <person name="Smanski M.J."/>
            <person name="Chevrette M.G."/>
            <person name="De Carvalho L.P.S."/>
            <person name="Shen B."/>
        </authorList>
    </citation>
    <scope>NUCLEOTIDE SEQUENCE [LARGE SCALE GENOMIC DNA]</scope>
    <source>
        <strain evidence="10 11">NPDC012540</strain>
    </source>
</reference>
<sequence>MFRGIGRFSVNRPWLVVALWLLATTALVALAPQLKPTDDQAEFLPSHYESVRAVEIQRDAFPQSRQPAAIGVVQRADGGTLTEADRKRTGEIAAGLQAEKFAKITEVVADPKAVSPDGKTALVHVFASTKTANDETLVASVGDIREETAGLLSGSGLEVGYTGATATVLDSTEASDSTDAMVMMATLVLIIVLLLVIFRSPVIALMPVVVIGIVFTVTMGVIATASELAGMEAPASISAILIVVLFGVGTDYTLFLLFRYREHLREGMPAKEALATAAGRVGETIASAAGVVIAAFLSLLLSSMGMLSSMGLALAIAVAVTLLSALTLVPAVFSLLGTKAFWPSKAWRTQPRNALSDRVGSFASRRPGVIAGVSGVVLVALAMGVFGFKAEYDTESSLPDTLESVQAMEDFQTGFSAGQSDPTFVYVKSTGGASLDAAGLKTYEKELAGVEGVAQVAPALVSPDGKVAQYAVVLDHRPTDDKAIDLVGGELRETVHEAAPKGTEQVVGGSTAVLTDVRTAVNRDYKLVFPIAAVAIMLILGLMLRSLVAPWYLMISVGLGFGGTLGATVWLFQSGSDGLLFMLPVIVYLFVVAIGTDYNILMVARLREEINSGKEPQDAVRRAVTHSAPTIGAAAVILAGTFGVLMLADNAMLKQMGFAVAFGILLSAFVTAILLVPAVTTLLGPKAWWPGNRDAAPTGDGAEPASLDGSDDLVGSHGR</sequence>
<evidence type="ECO:0000313" key="11">
    <source>
        <dbReference type="Proteomes" id="UP001602322"/>
    </source>
</evidence>
<feature type="transmembrane region" description="Helical" evidence="8">
    <location>
        <begin position="205"/>
        <end position="225"/>
    </location>
</feature>
<dbReference type="PRINTS" id="PR00702">
    <property type="entry name" value="ACRIFLAVINRP"/>
</dbReference>
<dbReference type="EMBL" id="JBIBEG010000005">
    <property type="protein sequence ID" value="MFF5897976.1"/>
    <property type="molecule type" value="Genomic_DNA"/>
</dbReference>
<dbReference type="PANTHER" id="PTHR33406:SF6">
    <property type="entry name" value="MEMBRANE PROTEIN YDGH-RELATED"/>
    <property type="match status" value="1"/>
</dbReference>
<feature type="transmembrane region" description="Helical" evidence="8">
    <location>
        <begin position="237"/>
        <end position="260"/>
    </location>
</feature>
<gene>
    <name evidence="10" type="ORF">ACFY8O_18855</name>
</gene>
<evidence type="ECO:0000256" key="3">
    <source>
        <dbReference type="ARBA" id="ARBA00022475"/>
    </source>
</evidence>
<feature type="transmembrane region" description="Helical" evidence="8">
    <location>
        <begin position="623"/>
        <end position="648"/>
    </location>
</feature>
<keyword evidence="4 8" id="KW-0812">Transmembrane</keyword>
<evidence type="ECO:0000313" key="10">
    <source>
        <dbReference type="EMBL" id="MFF5897976.1"/>
    </source>
</evidence>
<dbReference type="InterPro" id="IPR000731">
    <property type="entry name" value="SSD"/>
</dbReference>
<evidence type="ECO:0000259" key="9">
    <source>
        <dbReference type="PROSITE" id="PS50156"/>
    </source>
</evidence>
<dbReference type="PROSITE" id="PS50156">
    <property type="entry name" value="SSD"/>
    <property type="match status" value="1"/>
</dbReference>
<feature type="transmembrane region" description="Helical" evidence="8">
    <location>
        <begin position="660"/>
        <end position="683"/>
    </location>
</feature>
<accession>A0ABW6X910</accession>
<comment type="similarity">
    <text evidence="2">Belongs to the resistance-nodulation-cell division (RND) (TC 2.A.6) family. MmpL subfamily.</text>
</comment>
<dbReference type="Pfam" id="PF03176">
    <property type="entry name" value="MMPL"/>
    <property type="match status" value="2"/>
</dbReference>
<feature type="transmembrane region" description="Helical" evidence="8">
    <location>
        <begin position="281"/>
        <end position="301"/>
    </location>
</feature>
<organism evidence="10 11">
    <name type="scientific">Streptomyces argenteolus</name>
    <dbReference type="NCBI Taxonomy" id="67274"/>
    <lineage>
        <taxon>Bacteria</taxon>
        <taxon>Bacillati</taxon>
        <taxon>Actinomycetota</taxon>
        <taxon>Actinomycetes</taxon>
        <taxon>Kitasatosporales</taxon>
        <taxon>Streptomycetaceae</taxon>
        <taxon>Streptomyces</taxon>
    </lineage>
</organism>
<proteinExistence type="inferred from homology"/>
<dbReference type="PANTHER" id="PTHR33406">
    <property type="entry name" value="MEMBRANE PROTEIN MJ1562-RELATED"/>
    <property type="match status" value="1"/>
</dbReference>
<dbReference type="InterPro" id="IPR001036">
    <property type="entry name" value="Acrflvin-R"/>
</dbReference>
<keyword evidence="5 8" id="KW-1133">Transmembrane helix</keyword>
<dbReference type="Proteomes" id="UP001602322">
    <property type="component" value="Unassembled WGS sequence"/>
</dbReference>
<feature type="domain" description="SSD" evidence="9">
    <location>
        <begin position="189"/>
        <end position="335"/>
    </location>
</feature>
<keyword evidence="11" id="KW-1185">Reference proteome</keyword>
<name>A0ABW6X910_9ACTN</name>
<dbReference type="Gene3D" id="1.20.1640.10">
    <property type="entry name" value="Multidrug efflux transporter AcrB transmembrane domain"/>
    <property type="match status" value="2"/>
</dbReference>
<evidence type="ECO:0000256" key="4">
    <source>
        <dbReference type="ARBA" id="ARBA00022692"/>
    </source>
</evidence>
<evidence type="ECO:0000256" key="7">
    <source>
        <dbReference type="SAM" id="MobiDB-lite"/>
    </source>
</evidence>
<feature type="transmembrane region" description="Helical" evidence="8">
    <location>
        <begin position="368"/>
        <end position="388"/>
    </location>
</feature>
<feature type="region of interest" description="Disordered" evidence="7">
    <location>
        <begin position="694"/>
        <end position="719"/>
    </location>
</feature>
<keyword evidence="6 8" id="KW-0472">Membrane</keyword>
<evidence type="ECO:0000256" key="8">
    <source>
        <dbReference type="SAM" id="Phobius"/>
    </source>
</evidence>
<feature type="transmembrane region" description="Helical" evidence="8">
    <location>
        <begin position="551"/>
        <end position="572"/>
    </location>
</feature>
<feature type="transmembrane region" description="Helical" evidence="8">
    <location>
        <begin position="313"/>
        <end position="336"/>
    </location>
</feature>
<protein>
    <submittedName>
        <fullName evidence="10">MMPL family transporter</fullName>
    </submittedName>
</protein>
<feature type="transmembrane region" description="Helical" evidence="8">
    <location>
        <begin position="527"/>
        <end position="544"/>
    </location>
</feature>
<comment type="subcellular location">
    <subcellularLocation>
        <location evidence="1">Cell membrane</location>
        <topology evidence="1">Multi-pass membrane protein</topology>
    </subcellularLocation>
</comment>
<evidence type="ECO:0000256" key="2">
    <source>
        <dbReference type="ARBA" id="ARBA00010157"/>
    </source>
</evidence>